<accession>A0A832R9A0</accession>
<protein>
    <recommendedName>
        <fullName evidence="7">DNA-directed RNA polymerase subunit beta'</fullName>
        <shortName evidence="7">RNAP subunit beta'</shortName>
        <ecNumber evidence="7">2.7.7.6</ecNumber>
    </recommendedName>
    <alternativeName>
        <fullName evidence="7">RNA polymerase subunit beta'</fullName>
    </alternativeName>
    <alternativeName>
        <fullName evidence="7">Transcriptase subunit beta'</fullName>
    </alternativeName>
</protein>
<reference evidence="10 11" key="1">
    <citation type="journal article" date="2020" name="Biotechnol. Biofuels">
        <title>New insights from the biogas microbiome by comprehensive genome-resolved metagenomics of nearly 1600 species originating from multiple anaerobic digesters.</title>
        <authorList>
            <person name="Campanaro S."/>
            <person name="Treu L."/>
            <person name="Rodriguez-R L.M."/>
            <person name="Kovalovszki A."/>
            <person name="Ziels R.M."/>
            <person name="Maus I."/>
            <person name="Zhu X."/>
            <person name="Kougias P.G."/>
            <person name="Basile A."/>
            <person name="Luo G."/>
            <person name="Schluter A."/>
            <person name="Konstantinidis K.T."/>
            <person name="Angelidaki I."/>
        </authorList>
    </citation>
    <scope>NUCLEOTIDE SEQUENCE [LARGE SCALE GENOMIC DNA]</scope>
    <source>
        <strain evidence="10">AS05jafATM_89</strain>
    </source>
</reference>
<dbReference type="Gene3D" id="1.10.1790.20">
    <property type="match status" value="1"/>
</dbReference>
<dbReference type="Gene3D" id="2.40.50.100">
    <property type="match status" value="2"/>
</dbReference>
<keyword evidence="3 7" id="KW-0548">Nucleotidyltransferase</keyword>
<feature type="binding site" evidence="7">
    <location>
        <position position="66"/>
    </location>
    <ligand>
        <name>Zn(2+)</name>
        <dbReference type="ChEBI" id="CHEBI:29105"/>
        <label>1</label>
    </ligand>
</feature>
<keyword evidence="7" id="KW-0460">Magnesium</keyword>
<comment type="function">
    <text evidence="7 8">DNA-dependent RNA polymerase catalyzes the transcription of DNA into RNA using the four ribonucleoside triphosphates as substrates.</text>
</comment>
<dbReference type="NCBIfam" id="TIGR02386">
    <property type="entry name" value="rpoC_TIGR"/>
    <property type="match status" value="1"/>
</dbReference>
<keyword evidence="1 7" id="KW-0240">DNA-directed RNA polymerase</keyword>
<evidence type="ECO:0000256" key="3">
    <source>
        <dbReference type="ARBA" id="ARBA00022695"/>
    </source>
</evidence>
<dbReference type="Gene3D" id="4.10.860.120">
    <property type="entry name" value="RNA polymerase II, clamp domain"/>
    <property type="match status" value="1"/>
</dbReference>
<feature type="binding site" evidence="7">
    <location>
        <position position="937"/>
    </location>
    <ligand>
        <name>Zn(2+)</name>
        <dbReference type="ChEBI" id="CHEBI:29105"/>
        <label>2</label>
    </ligand>
</feature>
<dbReference type="Gene3D" id="1.10.132.30">
    <property type="match status" value="1"/>
</dbReference>
<dbReference type="GO" id="GO:0003899">
    <property type="term" value="F:DNA-directed RNA polymerase activity"/>
    <property type="evidence" value="ECO:0007669"/>
    <property type="project" value="UniProtKB-UniRule"/>
</dbReference>
<feature type="binding site" evidence="7">
    <location>
        <position position="547"/>
    </location>
    <ligand>
        <name>Mg(2+)</name>
        <dbReference type="ChEBI" id="CHEBI:18420"/>
    </ligand>
</feature>
<evidence type="ECO:0000256" key="5">
    <source>
        <dbReference type="ARBA" id="ARBA00023163"/>
    </source>
</evidence>
<dbReference type="Gene3D" id="1.10.274.100">
    <property type="entry name" value="RNA polymerase Rpb1, domain 3"/>
    <property type="match status" value="1"/>
</dbReference>
<dbReference type="InterPro" id="IPR007080">
    <property type="entry name" value="RNA_pol_Rpb1_1"/>
</dbReference>
<dbReference type="InterPro" id="IPR042102">
    <property type="entry name" value="RNA_pol_Rpb1_3_sf"/>
</dbReference>
<dbReference type="GO" id="GO:0008270">
    <property type="term" value="F:zinc ion binding"/>
    <property type="evidence" value="ECO:0007669"/>
    <property type="project" value="UniProtKB-UniRule"/>
</dbReference>
<dbReference type="Pfam" id="PF04997">
    <property type="entry name" value="RNA_pol_Rpb1_1"/>
    <property type="match status" value="1"/>
</dbReference>
<feature type="binding site" evidence="7">
    <location>
        <position position="549"/>
    </location>
    <ligand>
        <name>Mg(2+)</name>
        <dbReference type="ChEBI" id="CHEBI:18420"/>
    </ligand>
</feature>
<dbReference type="GO" id="GO:0003677">
    <property type="term" value="F:DNA binding"/>
    <property type="evidence" value="ECO:0007669"/>
    <property type="project" value="UniProtKB-UniRule"/>
</dbReference>
<dbReference type="PANTHER" id="PTHR19376">
    <property type="entry name" value="DNA-DIRECTED RNA POLYMERASE"/>
    <property type="match status" value="1"/>
</dbReference>
<evidence type="ECO:0000259" key="9">
    <source>
        <dbReference type="SMART" id="SM00663"/>
    </source>
</evidence>
<dbReference type="Pfam" id="PF04998">
    <property type="entry name" value="RNA_pol_Rpb1_5"/>
    <property type="match status" value="1"/>
</dbReference>
<comment type="cofactor">
    <cofactor evidence="7">
        <name>Zn(2+)</name>
        <dbReference type="ChEBI" id="CHEBI:29105"/>
    </cofactor>
    <text evidence="7">Binds 2 Zn(2+) ions per subunit.</text>
</comment>
<dbReference type="GO" id="GO:0000428">
    <property type="term" value="C:DNA-directed RNA polymerase complex"/>
    <property type="evidence" value="ECO:0007669"/>
    <property type="project" value="UniProtKB-KW"/>
</dbReference>
<keyword evidence="4 7" id="KW-0479">Metal-binding</keyword>
<dbReference type="SUPFAM" id="SSF64484">
    <property type="entry name" value="beta and beta-prime subunits of DNA dependent RNA-polymerase"/>
    <property type="match status" value="1"/>
</dbReference>
<dbReference type="GO" id="GO:0006351">
    <property type="term" value="P:DNA-templated transcription"/>
    <property type="evidence" value="ECO:0007669"/>
    <property type="project" value="UniProtKB-UniRule"/>
</dbReference>
<feature type="binding site" evidence="7">
    <location>
        <position position="944"/>
    </location>
    <ligand>
        <name>Zn(2+)</name>
        <dbReference type="ChEBI" id="CHEBI:29105"/>
        <label>2</label>
    </ligand>
</feature>
<gene>
    <name evidence="7 10" type="primary">rpoC</name>
    <name evidence="10" type="ORF">GX533_03085</name>
</gene>
<dbReference type="GO" id="GO:0000287">
    <property type="term" value="F:magnesium ion binding"/>
    <property type="evidence" value="ECO:0007669"/>
    <property type="project" value="UniProtKB-UniRule"/>
</dbReference>
<keyword evidence="2 7" id="KW-0808">Transferase</keyword>
<evidence type="ECO:0000256" key="8">
    <source>
        <dbReference type="RuleBase" id="RU004279"/>
    </source>
</evidence>
<comment type="similarity">
    <text evidence="7 8">Belongs to the RNA polymerase beta' chain family.</text>
</comment>
<feature type="binding site" evidence="7">
    <location>
        <position position="79"/>
    </location>
    <ligand>
        <name>Zn(2+)</name>
        <dbReference type="ChEBI" id="CHEBI:29105"/>
        <label>1</label>
    </ligand>
</feature>
<comment type="caution">
    <text evidence="10">The sequence shown here is derived from an EMBL/GenBank/DDBJ whole genome shotgun (WGS) entry which is preliminary data.</text>
</comment>
<dbReference type="InterPro" id="IPR045867">
    <property type="entry name" value="DNA-dir_RpoC_beta_prime"/>
</dbReference>
<name>A0A832R9A0_9BACT</name>
<keyword evidence="5 7" id="KW-0804">Transcription</keyword>
<dbReference type="Pfam" id="PF00623">
    <property type="entry name" value="RNA_pol_Rpb1_2"/>
    <property type="match status" value="1"/>
</dbReference>
<feature type="binding site" evidence="7">
    <location>
        <position position="64"/>
    </location>
    <ligand>
        <name>Zn(2+)</name>
        <dbReference type="ChEBI" id="CHEBI:29105"/>
        <label>1</label>
    </ligand>
</feature>
<dbReference type="CDD" id="cd02655">
    <property type="entry name" value="RNAP_beta'_C"/>
    <property type="match status" value="1"/>
</dbReference>
<feature type="binding site" evidence="7">
    <location>
        <position position="545"/>
    </location>
    <ligand>
        <name>Mg(2+)</name>
        <dbReference type="ChEBI" id="CHEBI:18420"/>
    </ligand>
</feature>
<dbReference type="Proteomes" id="UP000576550">
    <property type="component" value="Unassembled WGS sequence"/>
</dbReference>
<sequence length="1293" mass="145628">MRTSKNKFGDFDVLKITLASPDQILNWSYGEVTKAETINYRTFRAEPDGLFCEKIFGPTKNYECYCGKYKKIRYKGIVCDKCGVEVTTSDVRRERMGHIDLAIPVAHVWYAFGIPNKMSITLNIPHKKILSVVYYTRYMVITLDDEKRKETLEKVLALKDTELKDLKEDLENELVLVADSFEDEIKSLKKSKEKGAELKLSQSEHRRKQALAKVRRDFAEREEELEAFYSKLYQLVEKMTVGTVLSEDEYSDLVDRELVFFEAMMGAEAIEKLLENLDLEGELKALKKLSTKEKGEKRMATIRRIQYLEGFLKNGIKPGWMVLRTLPVLPPELRPIIPLSGGKFATSDLNDLYRRIINRNNRLNRLIEIGAPDVILRNEKRMLQEAVDALIDNSHRPSKPMMNNKRLPYQSLTDDLRGKKGIFRKNLLGKRVDYSGRAVIDGDPSLKFDQCGIPKSVALEMFKPFVIFKLLDKELAPNVRVAREMIEEEEDVIWDLLEEVIKNKPVLLNRAPTLHKYSVQAFYPKLVEGEAIRIHPLVCKAFNADFDGDQMAVHVLLTDEAIEEAKKEMMSSLNIVNISNGQVLASPAKDMLIGFYLMTDLVKSKKPKIFATENLARKAYERDEISISEEIIVGIGGKAVNTSVGRVIFNSVLPEGIEFVNEKIGIKGIRKIVDKVKNTHELSDLVELLDDMKSLGFKYATDLAFSFAMEDCNIDFDAKTEIKKMEEKDEQLQENYMQGLMTKREMINISTKMWDDFSDELAEQAWQTLSEDNSVYQMVESGGNGGKIQARQVLTIKGVVRDSRGNLVAMPIKSNYRDGLSAFEYFVAANGGRKGIADRSLKTSSSGYLTRKLVDVAHDVIIRQDDCGYDGHGLSIGRNDNRRIEFKDRIFGRVLAQDVILNKEVIGKKNQIIDQELSEKIDESGIEEVFVRSPLTCKSPLGMCKKCYGLNLENNKEIAMGRAVGVIAAQSIGEPGTQMTMQTFHRGGVAKVDITQGLPRIEELFEAMTPKAEAELASIDGKVHIEHAEDDSATIFISGEKKITRKFVVSKAKKVLVEDKQEVKLGQVMYIDSDETEKQAPVDGIVSLEGGILTVIGSSKAEETISVLPGIGILVEEGTTVVAGTQLTEGSLDPKKLAEVTEMSNVQKYILDEVQKVFNDQGVSIDDIHIEIILRQMVRLGRVVDAGDSGYLVGSYVNRFIADLKNEMLVKEGKNKALILPRLYGIKKSSLNTESFLSAMSFQEQVRVLTHSAILGKTDYLRGMKENVIIGKLIPSGEEAEIENVYELEELQV</sequence>
<dbReference type="SMART" id="SM00663">
    <property type="entry name" value="RPOLA_N"/>
    <property type="match status" value="1"/>
</dbReference>
<dbReference type="EMBL" id="DUTP01000005">
    <property type="protein sequence ID" value="HHX99630.1"/>
    <property type="molecule type" value="Genomic_DNA"/>
</dbReference>
<dbReference type="Gene3D" id="2.40.40.20">
    <property type="match status" value="1"/>
</dbReference>
<feature type="binding site" evidence="7">
    <location>
        <position position="867"/>
    </location>
    <ligand>
        <name>Zn(2+)</name>
        <dbReference type="ChEBI" id="CHEBI:29105"/>
        <label>2</label>
    </ligand>
</feature>
<proteinExistence type="inferred from homology"/>
<organism evidence="10 11">
    <name type="scientific">Candidatus Dojkabacteria bacterium</name>
    <dbReference type="NCBI Taxonomy" id="2099670"/>
    <lineage>
        <taxon>Bacteria</taxon>
        <taxon>Candidatus Dojkabacteria</taxon>
    </lineage>
</organism>
<feature type="binding site" evidence="7">
    <location>
        <position position="82"/>
    </location>
    <ligand>
        <name>Zn(2+)</name>
        <dbReference type="ChEBI" id="CHEBI:29105"/>
        <label>1</label>
    </ligand>
</feature>
<dbReference type="InterPro" id="IPR007066">
    <property type="entry name" value="RNA_pol_Rpb1_3"/>
</dbReference>
<evidence type="ECO:0000256" key="7">
    <source>
        <dbReference type="HAMAP-Rule" id="MF_01322"/>
    </source>
</evidence>
<dbReference type="InterPro" id="IPR000722">
    <property type="entry name" value="RNA_pol_asu"/>
</dbReference>
<evidence type="ECO:0000256" key="1">
    <source>
        <dbReference type="ARBA" id="ARBA00022478"/>
    </source>
</evidence>
<evidence type="ECO:0000256" key="6">
    <source>
        <dbReference type="ARBA" id="ARBA00048552"/>
    </source>
</evidence>
<evidence type="ECO:0000256" key="2">
    <source>
        <dbReference type="ARBA" id="ARBA00022679"/>
    </source>
</evidence>
<dbReference type="InterPro" id="IPR038120">
    <property type="entry name" value="Rpb1_funnel_sf"/>
</dbReference>
<comment type="subunit">
    <text evidence="7">The RNAP catalytic core consists of 2 alpha, 1 beta, 1 beta' and 1 omega subunit. When a sigma factor is associated with the core the holoenzyme is formed, which can initiate transcription.</text>
</comment>
<keyword evidence="7" id="KW-0862">Zinc</keyword>
<evidence type="ECO:0000313" key="10">
    <source>
        <dbReference type="EMBL" id="HHX99630.1"/>
    </source>
</evidence>
<feature type="domain" description="RNA polymerase N-terminal" evidence="9">
    <location>
        <begin position="319"/>
        <end position="599"/>
    </location>
</feature>
<feature type="binding site" evidence="7">
    <location>
        <position position="947"/>
    </location>
    <ligand>
        <name>Zn(2+)</name>
        <dbReference type="ChEBI" id="CHEBI:29105"/>
        <label>2</label>
    </ligand>
</feature>
<dbReference type="EC" id="2.7.7.6" evidence="7"/>
<evidence type="ECO:0000313" key="11">
    <source>
        <dbReference type="Proteomes" id="UP000576550"/>
    </source>
</evidence>
<dbReference type="InterPro" id="IPR044893">
    <property type="entry name" value="RNA_pol_Rpb1_clamp_domain"/>
</dbReference>
<dbReference type="HAMAP" id="MF_01322">
    <property type="entry name" value="RNApol_bact_RpoC"/>
    <property type="match status" value="1"/>
</dbReference>
<dbReference type="Pfam" id="PF04983">
    <property type="entry name" value="RNA_pol_Rpb1_3"/>
    <property type="match status" value="1"/>
</dbReference>
<dbReference type="InterPro" id="IPR007081">
    <property type="entry name" value="RNA_pol_Rpb1_5"/>
</dbReference>
<dbReference type="PANTHER" id="PTHR19376:SF54">
    <property type="entry name" value="DNA-DIRECTED RNA POLYMERASE SUBUNIT BETA"/>
    <property type="match status" value="1"/>
</dbReference>
<evidence type="ECO:0000256" key="4">
    <source>
        <dbReference type="ARBA" id="ARBA00022723"/>
    </source>
</evidence>
<dbReference type="InterPro" id="IPR006592">
    <property type="entry name" value="RNA_pol_N"/>
</dbReference>
<comment type="catalytic activity">
    <reaction evidence="6 7 8">
        <text>RNA(n) + a ribonucleoside 5'-triphosphate = RNA(n+1) + diphosphate</text>
        <dbReference type="Rhea" id="RHEA:21248"/>
        <dbReference type="Rhea" id="RHEA-COMP:14527"/>
        <dbReference type="Rhea" id="RHEA-COMP:17342"/>
        <dbReference type="ChEBI" id="CHEBI:33019"/>
        <dbReference type="ChEBI" id="CHEBI:61557"/>
        <dbReference type="ChEBI" id="CHEBI:140395"/>
        <dbReference type="EC" id="2.7.7.6"/>
    </reaction>
</comment>
<dbReference type="InterPro" id="IPR012754">
    <property type="entry name" value="DNA-dir_RpoC_beta_prime_bact"/>
</dbReference>
<dbReference type="Gene3D" id="1.10.40.90">
    <property type="match status" value="1"/>
</dbReference>
<dbReference type="CDD" id="cd01609">
    <property type="entry name" value="RNAP_beta'_N"/>
    <property type="match status" value="1"/>
</dbReference>
<comment type="cofactor">
    <cofactor evidence="7">
        <name>Mg(2+)</name>
        <dbReference type="ChEBI" id="CHEBI:18420"/>
    </cofactor>
    <text evidence="7">Binds 1 Mg(2+) ion per subunit.</text>
</comment>
<dbReference type="Gene3D" id="1.10.150.390">
    <property type="match status" value="1"/>
</dbReference>